<dbReference type="EMBL" id="CP050804">
    <property type="protein sequence ID" value="QJC21480.1"/>
    <property type="molecule type" value="Genomic_DNA"/>
</dbReference>
<sequence>MKLPRTTVIIASLLALGFATPAWATTDSSEADPALTQRVDANETIAPAGQEVERSAGHIDLGPKMLDGQWQLMARDDTETTPVWRHISDMIYRVSDDGILPVPEDDTYSFIKAPNHNVWVVPQQEIPNVVWLGWNTQDPAVADNVNGTVTLTYGGHEGPGQFNVFVQAGNFGAPQVLWTSDKNEQQPIDVELHSHTHANWVFTEPGIHHVTLTAAATLNDGTTVSDTQVLTFAVGTDTDATGALDQAVRSENATASGNTDTDSAPTDTEPADSANANSASTQATSSHTVLLIAGCAGLVIIGALITLLIVKRGESATKKKAKDEL</sequence>
<feature type="region of interest" description="Disordered" evidence="1">
    <location>
        <begin position="248"/>
        <end position="280"/>
    </location>
</feature>
<name>A0A6H2EJV5_9ACTO</name>
<proteinExistence type="predicted"/>
<keyword evidence="2" id="KW-0812">Transmembrane</keyword>
<feature type="transmembrane region" description="Helical" evidence="2">
    <location>
        <begin position="289"/>
        <end position="310"/>
    </location>
</feature>
<dbReference type="InterPro" id="IPR022435">
    <property type="entry name" value="Surface-anchored_actinobac"/>
</dbReference>
<dbReference type="RefSeq" id="WP_168917420.1">
    <property type="nucleotide sequence ID" value="NZ_CP050804.1"/>
</dbReference>
<accession>A0A6H2EJV5</accession>
<dbReference type="AlphaFoldDB" id="A0A6H2EJV5"/>
<evidence type="ECO:0000256" key="3">
    <source>
        <dbReference type="SAM" id="SignalP"/>
    </source>
</evidence>
<dbReference type="Proteomes" id="UP000502298">
    <property type="component" value="Chromosome"/>
</dbReference>
<keyword evidence="5" id="KW-1185">Reference proteome</keyword>
<feature type="signal peptide" evidence="3">
    <location>
        <begin position="1"/>
        <end position="24"/>
    </location>
</feature>
<evidence type="ECO:0000313" key="5">
    <source>
        <dbReference type="Proteomes" id="UP000502298"/>
    </source>
</evidence>
<dbReference type="KEGG" id="arca:HC352_02410"/>
<protein>
    <recommendedName>
        <fullName evidence="6">Surface-anchored protein</fullName>
    </recommendedName>
</protein>
<dbReference type="NCBIfam" id="TIGR03769">
    <property type="entry name" value="P_ac_wall_RPT"/>
    <property type="match status" value="1"/>
</dbReference>
<feature type="compositionally biased region" description="Polar residues" evidence="1">
    <location>
        <begin position="249"/>
        <end position="266"/>
    </location>
</feature>
<feature type="compositionally biased region" description="Low complexity" evidence="1">
    <location>
        <begin position="271"/>
        <end position="280"/>
    </location>
</feature>
<evidence type="ECO:0008006" key="6">
    <source>
        <dbReference type="Google" id="ProtNLM"/>
    </source>
</evidence>
<evidence type="ECO:0000256" key="2">
    <source>
        <dbReference type="SAM" id="Phobius"/>
    </source>
</evidence>
<evidence type="ECO:0000256" key="1">
    <source>
        <dbReference type="SAM" id="MobiDB-lite"/>
    </source>
</evidence>
<feature type="chain" id="PRO_5026279205" description="Surface-anchored protein" evidence="3">
    <location>
        <begin position="25"/>
        <end position="325"/>
    </location>
</feature>
<reference evidence="4 5" key="1">
    <citation type="submission" date="2020-03" db="EMBL/GenBank/DDBJ databases">
        <title>Complete genome of Arcanobacterium buesumensis sp. nov. strain 2701.</title>
        <authorList>
            <person name="Borowiak M."/>
            <person name="Alssahen M."/>
            <person name="Laemmler C."/>
            <person name="Malorny B."/>
            <person name="Hassan A."/>
            <person name="Prenger-Berninghoff E."/>
            <person name="Ploetz M."/>
            <person name="Abdulmawjood A."/>
        </authorList>
    </citation>
    <scope>NUCLEOTIDE SEQUENCE [LARGE SCALE GENOMIC DNA]</scope>
    <source>
        <strain evidence="4 5">2701</strain>
    </source>
</reference>
<keyword evidence="2" id="KW-0472">Membrane</keyword>
<gene>
    <name evidence="4" type="ORF">HC352_02410</name>
</gene>
<keyword evidence="3" id="KW-0732">Signal</keyword>
<evidence type="ECO:0000313" key="4">
    <source>
        <dbReference type="EMBL" id="QJC21480.1"/>
    </source>
</evidence>
<dbReference type="NCBIfam" id="NF038134">
    <property type="entry name" value="choice_anch_M"/>
    <property type="match status" value="1"/>
</dbReference>
<keyword evidence="2" id="KW-1133">Transmembrane helix</keyword>
<organism evidence="4 5">
    <name type="scientific">Arcanobacterium buesumense</name>
    <dbReference type="NCBI Taxonomy" id="2722751"/>
    <lineage>
        <taxon>Bacteria</taxon>
        <taxon>Bacillati</taxon>
        <taxon>Actinomycetota</taxon>
        <taxon>Actinomycetes</taxon>
        <taxon>Actinomycetales</taxon>
        <taxon>Actinomycetaceae</taxon>
        <taxon>Arcanobacterium</taxon>
    </lineage>
</organism>